<dbReference type="PANTHER" id="PTHR30244:SF34">
    <property type="entry name" value="DTDP-4-AMINO-4,6-DIDEOXYGALACTOSE TRANSAMINASE"/>
    <property type="match status" value="1"/>
</dbReference>
<dbReference type="Gene3D" id="3.90.1150.10">
    <property type="entry name" value="Aspartate Aminotransferase, domain 1"/>
    <property type="match status" value="1"/>
</dbReference>
<organism evidence="5 6">
    <name type="scientific">Paenibacillus nuruki</name>
    <dbReference type="NCBI Taxonomy" id="1886670"/>
    <lineage>
        <taxon>Bacteria</taxon>
        <taxon>Bacillati</taxon>
        <taxon>Bacillota</taxon>
        <taxon>Bacilli</taxon>
        <taxon>Bacillales</taxon>
        <taxon>Paenibacillaceae</taxon>
        <taxon>Paenibacillus</taxon>
    </lineage>
</organism>
<comment type="cofactor">
    <cofactor evidence="1">
        <name>pyridoxal 5'-phosphate</name>
        <dbReference type="ChEBI" id="CHEBI:597326"/>
    </cofactor>
</comment>
<dbReference type="STRING" id="1886670.PTI45_01056"/>
<reference evidence="5 6" key="1">
    <citation type="submission" date="2016-08" db="EMBL/GenBank/DDBJ databases">
        <title>Genome sequencing of Paenibacillus sp. TI45-13ar, isolated from Korean traditional nuruk.</title>
        <authorList>
            <person name="Kim S.-J."/>
        </authorList>
    </citation>
    <scope>NUCLEOTIDE SEQUENCE [LARGE SCALE GENOMIC DNA]</scope>
    <source>
        <strain evidence="5 6">TI45-13ar</strain>
    </source>
</reference>
<dbReference type="InterPro" id="IPR000653">
    <property type="entry name" value="DegT/StrS_aminotransferase"/>
</dbReference>
<dbReference type="PANTHER" id="PTHR30244">
    <property type="entry name" value="TRANSAMINASE"/>
    <property type="match status" value="1"/>
</dbReference>
<evidence type="ECO:0000256" key="1">
    <source>
        <dbReference type="ARBA" id="ARBA00001933"/>
    </source>
</evidence>
<dbReference type="InterPro" id="IPR015422">
    <property type="entry name" value="PyrdxlP-dep_Trfase_small"/>
</dbReference>
<keyword evidence="2 4" id="KW-0663">Pyridoxal phosphate</keyword>
<protein>
    <submittedName>
        <fullName evidence="5">Lipopolysaccharide biosynthesis protein RfbH</fullName>
    </submittedName>
</protein>
<comment type="caution">
    <text evidence="5">The sequence shown here is derived from an EMBL/GenBank/DDBJ whole genome shotgun (WGS) entry which is preliminary data.</text>
</comment>
<evidence type="ECO:0000256" key="3">
    <source>
        <dbReference type="ARBA" id="ARBA00037999"/>
    </source>
</evidence>
<dbReference type="GO" id="GO:0000271">
    <property type="term" value="P:polysaccharide biosynthetic process"/>
    <property type="evidence" value="ECO:0007669"/>
    <property type="project" value="TreeGrafter"/>
</dbReference>
<dbReference type="GO" id="GO:0008483">
    <property type="term" value="F:transaminase activity"/>
    <property type="evidence" value="ECO:0007669"/>
    <property type="project" value="TreeGrafter"/>
</dbReference>
<dbReference type="PATRIC" id="fig|1886670.3.peg.1078"/>
<dbReference type="Proteomes" id="UP000094578">
    <property type="component" value="Unassembled WGS sequence"/>
</dbReference>
<keyword evidence="6" id="KW-1185">Reference proteome</keyword>
<dbReference type="AlphaFoldDB" id="A0A1E3L7A2"/>
<sequence>MLKPGTIISINENQYALVYSIQENEAEVYTLSTNTPETYSPKFHVSIINDLWKEPHYIDVRSKIKMPLNQMKTIALLEKIVFEQVMRLDILSKVENYYELFHADRNTQFNEDTSPVVYGGRVYDEKEMRSLVDSSLDFWLTAGRYNQQFEKEYADFLGVRYALLTNSGSSANLLAFSALTSPKLKEKRILPGDEVITVAAGFPTTVAPIIQNNAIPVFVDVELGTYNIMVDLIEDAITPKTKAIMVAHTMGNPFELDKVMEIAERYNLWVIEDNCDALGSTFNGKLTGTHGHIGTSSFYPPHHMTMGEGGAVYTNNALLKTIVESFRDWGRDCWCPSGCDNTCNKRFGWELGSLPAGYDHKYTYSHIGYNLRVTDMQAAVGVEQLKKVPAFTQARKNNFKQLLEGLQDLNEYFILPRATVNSDPSWFGFILTVRDGVHFSKNEIVTYLESHRIQTRMLFAGNLTRQPAFQYANYRIHGELKNTDKILYDSFLIGVYPGLTNEMINYMISKIRDFVLQK</sequence>
<dbReference type="RefSeq" id="WP_083243363.1">
    <property type="nucleotide sequence ID" value="NZ_MDER01000030.1"/>
</dbReference>
<dbReference type="NCBIfam" id="NF011936">
    <property type="entry name" value="PRK15407.1"/>
    <property type="match status" value="1"/>
</dbReference>
<proteinExistence type="inferred from homology"/>
<gene>
    <name evidence="5" type="ORF">PTI45_01056</name>
</gene>
<comment type="similarity">
    <text evidence="3 4">Belongs to the DegT/DnrJ/EryC1 family.</text>
</comment>
<dbReference type="Gene3D" id="3.40.640.10">
    <property type="entry name" value="Type I PLP-dependent aspartate aminotransferase-like (Major domain)"/>
    <property type="match status" value="1"/>
</dbReference>
<dbReference type="EMBL" id="MDER01000030">
    <property type="protein sequence ID" value="ODP29573.1"/>
    <property type="molecule type" value="Genomic_DNA"/>
</dbReference>
<evidence type="ECO:0000256" key="2">
    <source>
        <dbReference type="ARBA" id="ARBA00022898"/>
    </source>
</evidence>
<dbReference type="SUPFAM" id="SSF53383">
    <property type="entry name" value="PLP-dependent transferases"/>
    <property type="match status" value="1"/>
</dbReference>
<dbReference type="CDD" id="cd00616">
    <property type="entry name" value="AHBA_syn"/>
    <property type="match status" value="1"/>
</dbReference>
<name>A0A1E3L7A2_9BACL</name>
<accession>A0A1E3L7A2</accession>
<dbReference type="InterPro" id="IPR015421">
    <property type="entry name" value="PyrdxlP-dep_Trfase_major"/>
</dbReference>
<evidence type="ECO:0000256" key="4">
    <source>
        <dbReference type="RuleBase" id="RU004508"/>
    </source>
</evidence>
<evidence type="ECO:0000313" key="6">
    <source>
        <dbReference type="Proteomes" id="UP000094578"/>
    </source>
</evidence>
<dbReference type="InterPro" id="IPR015424">
    <property type="entry name" value="PyrdxlP-dep_Trfase"/>
</dbReference>
<dbReference type="FunFam" id="3.40.640.10:FF:000079">
    <property type="entry name" value="LPS biosynthesis protein"/>
    <property type="match status" value="1"/>
</dbReference>
<dbReference type="Pfam" id="PF01041">
    <property type="entry name" value="DegT_DnrJ_EryC1"/>
    <property type="match status" value="1"/>
</dbReference>
<dbReference type="GO" id="GO:0030170">
    <property type="term" value="F:pyridoxal phosphate binding"/>
    <property type="evidence" value="ECO:0007669"/>
    <property type="project" value="TreeGrafter"/>
</dbReference>
<evidence type="ECO:0000313" key="5">
    <source>
        <dbReference type="EMBL" id="ODP29573.1"/>
    </source>
</evidence>